<dbReference type="SMART" id="SM00267">
    <property type="entry name" value="GGDEF"/>
    <property type="match status" value="1"/>
</dbReference>
<dbReference type="GO" id="GO:0052621">
    <property type="term" value="F:diguanylate cyclase activity"/>
    <property type="evidence" value="ECO:0007669"/>
    <property type="project" value="UniProtKB-EC"/>
</dbReference>
<dbReference type="SUPFAM" id="SSF55781">
    <property type="entry name" value="GAF domain-like"/>
    <property type="match status" value="1"/>
</dbReference>
<dbReference type="AlphaFoldDB" id="A0A9P3TAW1"/>
<proteinExistence type="predicted"/>
<comment type="catalytic activity">
    <reaction evidence="5">
        <text>2 GTP = 3',3'-c-di-GMP + 2 diphosphate</text>
        <dbReference type="Rhea" id="RHEA:24898"/>
        <dbReference type="ChEBI" id="CHEBI:33019"/>
        <dbReference type="ChEBI" id="CHEBI:37565"/>
        <dbReference type="ChEBI" id="CHEBI:58805"/>
        <dbReference type="EC" id="2.7.7.65"/>
    </reaction>
</comment>
<feature type="transmembrane region" description="Helical" evidence="6">
    <location>
        <begin position="6"/>
        <end position="26"/>
    </location>
</feature>
<dbReference type="NCBIfam" id="TIGR00254">
    <property type="entry name" value="GGDEF"/>
    <property type="match status" value="1"/>
</dbReference>
<dbReference type="InterPro" id="IPR000160">
    <property type="entry name" value="GGDEF_dom"/>
</dbReference>
<sequence length="599" mass="66829">MRIATITNFAYIATVVLTLSSGFALFSASSADRAERAAVAQSRLFDTLTDDLEREAYALSDLAREAVVKRQPDNIKAWRQMLEKDVQFENYLLGLHDNGATSEEILILRDGLKVFDQLEDEQRAAISAVEAGNINEAMNIIFGQQYEDQIAQAEYRFAHFRSLSDQRTANVIAEATSLSQRLRTLSEVMVAITALLFLFVLGFIIKHRILRPVVTLSDVVNRLATQDYAVETPVLAQVDEIGDMAQAIHIFRENGLARQRLEQERDAEWASRTLLARMTQRLQGCDSHAGIVRVVGRFAPKIIPDMGGRLYILDARTNRMKCAARWLLPPGEDAPFTPDACWALKRGQLHCPSHDSVDMPCEHLMPEVAARAICVPLIAQNKIIGLLTFDNEQQKEPTYAYLELMAETIALALANQILRDTLTEKATHDSLTGLRNRHNLEETLRTLIDQSMANGASLSCLMIDIDYFKKLNDSHGHEAGDKVLREIARLLQETVGDNGVAFRYGGEEFLIILPDTSESDARKLAELLLQNVLNQRIFYESHDIGQVSISIGLATWPQHARAANLIRAADLALYMAKEQGRGQIVTARNANAPQTHVSA</sequence>
<dbReference type="CDD" id="cd01949">
    <property type="entry name" value="GGDEF"/>
    <property type="match status" value="1"/>
</dbReference>
<reference evidence="9" key="2">
    <citation type="submission" date="2020-10" db="EMBL/GenBank/DDBJ databases">
        <authorList>
            <consortium name="NCBI Pathogen Detection Project"/>
        </authorList>
    </citation>
    <scope>NUCLEOTIDE SEQUENCE</scope>
    <source>
        <strain evidence="9">CAVp300</strain>
    </source>
</reference>
<comment type="cofactor">
    <cofactor evidence="1">
        <name>Mg(2+)</name>
        <dbReference type="ChEBI" id="CHEBI:18420"/>
    </cofactor>
</comment>
<dbReference type="InterPro" id="IPR043128">
    <property type="entry name" value="Rev_trsase/Diguanyl_cyclase"/>
</dbReference>
<dbReference type="SMART" id="SM00304">
    <property type="entry name" value="HAMP"/>
    <property type="match status" value="1"/>
</dbReference>
<evidence type="ECO:0000313" key="9">
    <source>
        <dbReference type="EMBL" id="HAT3583399.1"/>
    </source>
</evidence>
<dbReference type="InterPro" id="IPR003018">
    <property type="entry name" value="GAF"/>
</dbReference>
<gene>
    <name evidence="9" type="ORF">I8531_003737</name>
</gene>
<dbReference type="InterPro" id="IPR029787">
    <property type="entry name" value="Nucleotide_cyclase"/>
</dbReference>
<feature type="transmembrane region" description="Helical" evidence="6">
    <location>
        <begin position="188"/>
        <end position="205"/>
    </location>
</feature>
<dbReference type="Proteomes" id="UP000867740">
    <property type="component" value="Unassembled WGS sequence"/>
</dbReference>
<keyword evidence="6" id="KW-0812">Transmembrane</keyword>
<dbReference type="GO" id="GO:0005886">
    <property type="term" value="C:plasma membrane"/>
    <property type="evidence" value="ECO:0007669"/>
    <property type="project" value="TreeGrafter"/>
</dbReference>
<protein>
    <recommendedName>
        <fullName evidence="3">diguanylate cyclase</fullName>
        <ecNumber evidence="3">2.7.7.65</ecNumber>
    </recommendedName>
</protein>
<dbReference type="Pfam" id="PF00990">
    <property type="entry name" value="GGDEF"/>
    <property type="match status" value="1"/>
</dbReference>
<evidence type="ECO:0000259" key="8">
    <source>
        <dbReference type="PROSITE" id="PS50887"/>
    </source>
</evidence>
<dbReference type="PANTHER" id="PTHR45138:SF9">
    <property type="entry name" value="DIGUANYLATE CYCLASE DGCM-RELATED"/>
    <property type="match status" value="1"/>
</dbReference>
<evidence type="ECO:0000256" key="4">
    <source>
        <dbReference type="ARBA" id="ARBA00023134"/>
    </source>
</evidence>
<dbReference type="SUPFAM" id="SSF55073">
    <property type="entry name" value="Nucleotide cyclase"/>
    <property type="match status" value="1"/>
</dbReference>
<dbReference type="GO" id="GO:0043709">
    <property type="term" value="P:cell adhesion involved in single-species biofilm formation"/>
    <property type="evidence" value="ECO:0007669"/>
    <property type="project" value="TreeGrafter"/>
</dbReference>
<evidence type="ECO:0000259" key="7">
    <source>
        <dbReference type="PROSITE" id="PS50885"/>
    </source>
</evidence>
<evidence type="ECO:0000256" key="2">
    <source>
        <dbReference type="ARBA" id="ARBA00004665"/>
    </source>
</evidence>
<evidence type="ECO:0000256" key="6">
    <source>
        <dbReference type="SAM" id="Phobius"/>
    </source>
</evidence>
<evidence type="ECO:0000256" key="5">
    <source>
        <dbReference type="ARBA" id="ARBA00034247"/>
    </source>
</evidence>
<dbReference type="InterPro" id="IPR050469">
    <property type="entry name" value="Diguanylate_Cyclase"/>
</dbReference>
<dbReference type="SUPFAM" id="SSF158472">
    <property type="entry name" value="HAMP domain-like"/>
    <property type="match status" value="1"/>
</dbReference>
<dbReference type="PROSITE" id="PS50885">
    <property type="entry name" value="HAMP"/>
    <property type="match status" value="1"/>
</dbReference>
<dbReference type="Gene3D" id="3.30.70.270">
    <property type="match status" value="1"/>
</dbReference>
<reference evidence="9" key="1">
    <citation type="journal article" date="2018" name="Genome Biol.">
        <title>SKESA: strategic k-mer extension for scrupulous assemblies.</title>
        <authorList>
            <person name="Souvorov A."/>
            <person name="Agarwala R."/>
            <person name="Lipman D.J."/>
        </authorList>
    </citation>
    <scope>NUCLEOTIDE SEQUENCE</scope>
    <source>
        <strain evidence="9">CAVp300</strain>
    </source>
</reference>
<comment type="pathway">
    <text evidence="2">Purine metabolism; 3',5'-cyclic di-GMP biosynthesis.</text>
</comment>
<dbReference type="InterPro" id="IPR029016">
    <property type="entry name" value="GAF-like_dom_sf"/>
</dbReference>
<dbReference type="Pfam" id="PF00672">
    <property type="entry name" value="HAMP"/>
    <property type="match status" value="1"/>
</dbReference>
<dbReference type="Gene3D" id="3.30.450.40">
    <property type="match status" value="1"/>
</dbReference>
<dbReference type="InterPro" id="IPR003660">
    <property type="entry name" value="HAMP_dom"/>
</dbReference>
<accession>A0A9P3TAW1</accession>
<dbReference type="FunFam" id="3.30.70.270:FF:000001">
    <property type="entry name" value="Diguanylate cyclase domain protein"/>
    <property type="match status" value="1"/>
</dbReference>
<dbReference type="Pfam" id="PF01590">
    <property type="entry name" value="GAF"/>
    <property type="match status" value="1"/>
</dbReference>
<dbReference type="RefSeq" id="WP_047370363.1">
    <property type="nucleotide sequence ID" value="NZ_CABMNU010000005.1"/>
</dbReference>
<evidence type="ECO:0000256" key="3">
    <source>
        <dbReference type="ARBA" id="ARBA00012528"/>
    </source>
</evidence>
<name>A0A9P3TAW1_KLUIN</name>
<keyword evidence="6" id="KW-0472">Membrane</keyword>
<dbReference type="GO" id="GO:0007165">
    <property type="term" value="P:signal transduction"/>
    <property type="evidence" value="ECO:0007669"/>
    <property type="project" value="InterPro"/>
</dbReference>
<dbReference type="EC" id="2.7.7.65" evidence="3"/>
<dbReference type="EMBL" id="DACSUM010000034">
    <property type="protein sequence ID" value="HAT3583399.1"/>
    <property type="molecule type" value="Genomic_DNA"/>
</dbReference>
<evidence type="ECO:0000313" key="10">
    <source>
        <dbReference type="Proteomes" id="UP000867740"/>
    </source>
</evidence>
<keyword evidence="6" id="KW-1133">Transmembrane helix</keyword>
<keyword evidence="4" id="KW-0342">GTP-binding</keyword>
<dbReference type="PROSITE" id="PS50887">
    <property type="entry name" value="GGDEF"/>
    <property type="match status" value="1"/>
</dbReference>
<dbReference type="GO" id="GO:0005525">
    <property type="term" value="F:GTP binding"/>
    <property type="evidence" value="ECO:0007669"/>
    <property type="project" value="UniProtKB-KW"/>
</dbReference>
<dbReference type="PANTHER" id="PTHR45138">
    <property type="entry name" value="REGULATORY COMPONENTS OF SENSORY TRANSDUCTION SYSTEM"/>
    <property type="match status" value="1"/>
</dbReference>
<dbReference type="CDD" id="cd06225">
    <property type="entry name" value="HAMP"/>
    <property type="match status" value="1"/>
</dbReference>
<organism evidence="9 10">
    <name type="scientific">Kluyvera intermedia</name>
    <name type="common">Enterobacter intermedius</name>
    <dbReference type="NCBI Taxonomy" id="61648"/>
    <lineage>
        <taxon>Bacteria</taxon>
        <taxon>Pseudomonadati</taxon>
        <taxon>Pseudomonadota</taxon>
        <taxon>Gammaproteobacteria</taxon>
        <taxon>Enterobacterales</taxon>
        <taxon>Enterobacteriaceae</taxon>
        <taxon>Kluyvera</taxon>
    </lineage>
</organism>
<comment type="caution">
    <text evidence="9">The sequence shown here is derived from an EMBL/GenBank/DDBJ whole genome shotgun (WGS) entry which is preliminary data.</text>
</comment>
<dbReference type="Gene3D" id="6.10.340.10">
    <property type="match status" value="1"/>
</dbReference>
<feature type="domain" description="HAMP" evidence="7">
    <location>
        <begin position="207"/>
        <end position="260"/>
    </location>
</feature>
<keyword evidence="4" id="KW-0547">Nucleotide-binding</keyword>
<evidence type="ECO:0000256" key="1">
    <source>
        <dbReference type="ARBA" id="ARBA00001946"/>
    </source>
</evidence>
<feature type="domain" description="GGDEF" evidence="8">
    <location>
        <begin position="456"/>
        <end position="589"/>
    </location>
</feature>
<dbReference type="GO" id="GO:1902201">
    <property type="term" value="P:negative regulation of bacterial-type flagellum-dependent cell motility"/>
    <property type="evidence" value="ECO:0007669"/>
    <property type="project" value="TreeGrafter"/>
</dbReference>